<evidence type="ECO:0000256" key="1">
    <source>
        <dbReference type="SAM" id="MobiDB-lite"/>
    </source>
</evidence>
<dbReference type="AlphaFoldDB" id="A0A1H4GET9"/>
<dbReference type="Proteomes" id="UP000198703">
    <property type="component" value="Unassembled WGS sequence"/>
</dbReference>
<evidence type="ECO:0000313" key="4">
    <source>
        <dbReference type="Proteomes" id="UP000198703"/>
    </source>
</evidence>
<sequence length="317" mass="35940">MSRTEFEARFPDDDACARRLAAKRWPDGFACPDPNFAGAKFWALRSKPHTWECSGCGRQTSVTAGTVMHRSHLPLRVWFLAAHIVTSHSNGISALQLQAQLDLGSYKTAWLMLHKLRRAMVDPDRGLLQGFVEVDETTMPFRRKSDPVAGGQGRSPIGKMLIVGAIELSDEGHPRRIRLKHIPDSSGEELKAFASKVVEPGAIYTTDGWKGYNWIPPEQHDRKVVGTMAAHVLLPWIHRVFSNLKRWAMGVLHGLRRKHLQRYLDEFVFRWNRRRRMRAAFETILGIAVAKIPQPIGTSLRNAPDHERWKSPATPIP</sequence>
<protein>
    <submittedName>
        <fullName evidence="3">Transposase zinc-ribbon domain-containing protein</fullName>
    </submittedName>
</protein>
<dbReference type="InterPro" id="IPR024442">
    <property type="entry name" value="Transposase_Zn_ribbon"/>
</dbReference>
<dbReference type="EMBL" id="FNQM01000060">
    <property type="protein sequence ID" value="SEB08007.1"/>
    <property type="molecule type" value="Genomic_DNA"/>
</dbReference>
<feature type="domain" description="ISXO2-like transposase" evidence="2">
    <location>
        <begin position="127"/>
        <end position="272"/>
    </location>
</feature>
<dbReference type="Pfam" id="PF12762">
    <property type="entry name" value="DDE_Tnp_IS1595"/>
    <property type="match status" value="1"/>
</dbReference>
<evidence type="ECO:0000313" key="3">
    <source>
        <dbReference type="EMBL" id="SEB08007.1"/>
    </source>
</evidence>
<proteinExistence type="predicted"/>
<reference evidence="3 4" key="1">
    <citation type="submission" date="2016-10" db="EMBL/GenBank/DDBJ databases">
        <authorList>
            <person name="de Groot N.N."/>
        </authorList>
    </citation>
    <scope>NUCLEOTIDE SEQUENCE [LARGE SCALE GENOMIC DNA]</scope>
    <source>
        <strain evidence="3 4">DSM 15345</strain>
    </source>
</reference>
<evidence type="ECO:0000259" key="2">
    <source>
        <dbReference type="SMART" id="SM01126"/>
    </source>
</evidence>
<dbReference type="OrthoDB" id="271821at2"/>
<keyword evidence="4" id="KW-1185">Reference proteome</keyword>
<dbReference type="NCBIfam" id="NF033547">
    <property type="entry name" value="transpos_IS1595"/>
    <property type="match status" value="1"/>
</dbReference>
<feature type="region of interest" description="Disordered" evidence="1">
    <location>
        <begin position="298"/>
        <end position="317"/>
    </location>
</feature>
<name>A0A1H4GET9_9RHOB</name>
<dbReference type="SMART" id="SM01126">
    <property type="entry name" value="DDE_Tnp_IS1595"/>
    <property type="match status" value="1"/>
</dbReference>
<accession>A0A1H4GET9</accession>
<gene>
    <name evidence="3" type="ORF">SAMN05444370_1602</name>
</gene>
<organism evidence="3 4">
    <name type="scientific">Rubrimonas cliftonensis</name>
    <dbReference type="NCBI Taxonomy" id="89524"/>
    <lineage>
        <taxon>Bacteria</taxon>
        <taxon>Pseudomonadati</taxon>
        <taxon>Pseudomonadota</taxon>
        <taxon>Alphaproteobacteria</taxon>
        <taxon>Rhodobacterales</taxon>
        <taxon>Paracoccaceae</taxon>
        <taxon>Rubrimonas</taxon>
    </lineage>
</organism>
<dbReference type="Pfam" id="PF12760">
    <property type="entry name" value="Zn_ribbon_IS1595"/>
    <property type="match status" value="1"/>
</dbReference>
<dbReference type="STRING" id="89524.SAMN05444370_1602"/>
<dbReference type="InterPro" id="IPR024445">
    <property type="entry name" value="Tnp_ISXO2-like"/>
</dbReference>